<protein>
    <submittedName>
        <fullName evidence="1">Cellulose synthase/poly-beta-1,6-N-acetylglucosamine synthase-like glycosyltransferase</fullName>
    </submittedName>
</protein>
<proteinExistence type="predicted"/>
<keyword evidence="2" id="KW-1185">Reference proteome</keyword>
<keyword evidence="1" id="KW-0808">Transferase</keyword>
<dbReference type="InterPro" id="IPR029044">
    <property type="entry name" value="Nucleotide-diphossugar_trans"/>
</dbReference>
<evidence type="ECO:0000313" key="1">
    <source>
        <dbReference type="EMBL" id="MBB4928241.1"/>
    </source>
</evidence>
<dbReference type="RefSeq" id="WP_184945237.1">
    <property type="nucleotide sequence ID" value="NZ_JACHJV010000002.1"/>
</dbReference>
<organism evidence="1 2">
    <name type="scientific">Kitasatospora kifunensis</name>
    <name type="common">Streptomyces kifunensis</name>
    <dbReference type="NCBI Taxonomy" id="58351"/>
    <lineage>
        <taxon>Bacteria</taxon>
        <taxon>Bacillati</taxon>
        <taxon>Actinomycetota</taxon>
        <taxon>Actinomycetes</taxon>
        <taxon>Kitasatosporales</taxon>
        <taxon>Streptomycetaceae</taxon>
        <taxon>Kitasatospora</taxon>
    </lineage>
</organism>
<evidence type="ECO:0000313" key="2">
    <source>
        <dbReference type="Proteomes" id="UP000540506"/>
    </source>
</evidence>
<name>A0A7W7RBD1_KITKI</name>
<dbReference type="Gene3D" id="3.90.550.10">
    <property type="entry name" value="Spore Coat Polysaccharide Biosynthesis Protein SpsA, Chain A"/>
    <property type="match status" value="1"/>
</dbReference>
<dbReference type="EMBL" id="JACHJV010000002">
    <property type="protein sequence ID" value="MBB4928241.1"/>
    <property type="molecule type" value="Genomic_DNA"/>
</dbReference>
<reference evidence="1 2" key="1">
    <citation type="submission" date="2020-08" db="EMBL/GenBank/DDBJ databases">
        <title>Sequencing the genomes of 1000 actinobacteria strains.</title>
        <authorList>
            <person name="Klenk H.-P."/>
        </authorList>
    </citation>
    <scope>NUCLEOTIDE SEQUENCE [LARGE SCALE GENOMIC DNA]</scope>
    <source>
        <strain evidence="1 2">DSM 41654</strain>
    </source>
</reference>
<sequence length="85" mass="9346">MTRVMDADGRLPKDAVDEVLPLFDDPPVGGVQLTARIRNRTSWLTMLQNMEFWAPSAICQFARAATATVSLAGNGQFTRLKHACP</sequence>
<dbReference type="GO" id="GO:0016740">
    <property type="term" value="F:transferase activity"/>
    <property type="evidence" value="ECO:0007669"/>
    <property type="project" value="UniProtKB-KW"/>
</dbReference>
<accession>A0A7W7RBD1</accession>
<comment type="caution">
    <text evidence="1">The sequence shown here is derived from an EMBL/GenBank/DDBJ whole genome shotgun (WGS) entry which is preliminary data.</text>
</comment>
<dbReference type="Proteomes" id="UP000540506">
    <property type="component" value="Unassembled WGS sequence"/>
</dbReference>
<gene>
    <name evidence="1" type="ORF">FHR34_007336</name>
</gene>
<dbReference type="AlphaFoldDB" id="A0A7W7RBD1"/>